<dbReference type="EMBL" id="JASBWS010000143">
    <property type="protein sequence ID" value="KAJ9094139.1"/>
    <property type="molecule type" value="Genomic_DNA"/>
</dbReference>
<proteinExistence type="predicted"/>
<protein>
    <submittedName>
        <fullName evidence="1">Uncharacterized protein</fullName>
    </submittedName>
</protein>
<name>A0ACC2V571_9TREE</name>
<keyword evidence="2" id="KW-1185">Reference proteome</keyword>
<sequence length="639" mass="71160">MSKHTFARLPLPASTEITQHNLPRIDPSLPSGENPHTAQRRSQTFPKAGVWARVTSLPIAFPYRLPRAAEGEKQQGIEDWLAGWDAFEPASEGMEARVSEKRKALQPELIGYSEGCVGDVLEHLDVGNAARYTGQEGDGEERLDEAAQEFVDCVAGKRVVTGQVEGKEYGPWSSRYAGHQFGVWAGQLGDGRATSILETKTPHGRRQEIQLKGAGRTPFSRSADGLAVLRSGVREFLGAEAMAALQIPTSRALSLTTLPLHQLQVIRENGPEPSSTLARVAPSFLRIGNFEIMNPPEEARHMQFFMLGMAGGGQGEDSSLKRDWEGLRKLGEWVAGPAGLDLGLKEGEAWGKKLAMEVALRNARMVAGWQVYGFCHGVINTDNVSVLGITIDYDHSDHEGRYDYRKQPTMIMYAITSLINTLAEVIGCEEMALNGKAVAAGWAEGVDEEDLEEWARVGAGYGKEVERAVMETFKAEHKRLYLKRFGLNTSQDDDMSEIIDSFLNILAMHDLDFHASFRTLSSFRPSMMEDTAALDAFLGRLAENIPKNPTDKKRSEVRDSFKPWLKTYAARVKSEQDSWTAGGEHWEERRCAEMRKVNPRFVLRQWVLEETIKKLEEGEGLERRRVLAHILKSLKPKGD</sequence>
<gene>
    <name evidence="1" type="ORF">QFC20_006969</name>
</gene>
<accession>A0ACC2V571</accession>
<organism evidence="1 2">
    <name type="scientific">Naganishia adeliensis</name>
    <dbReference type="NCBI Taxonomy" id="92952"/>
    <lineage>
        <taxon>Eukaryota</taxon>
        <taxon>Fungi</taxon>
        <taxon>Dikarya</taxon>
        <taxon>Basidiomycota</taxon>
        <taxon>Agaricomycotina</taxon>
        <taxon>Tremellomycetes</taxon>
        <taxon>Filobasidiales</taxon>
        <taxon>Filobasidiaceae</taxon>
        <taxon>Naganishia</taxon>
    </lineage>
</organism>
<evidence type="ECO:0000313" key="1">
    <source>
        <dbReference type="EMBL" id="KAJ9094139.1"/>
    </source>
</evidence>
<comment type="caution">
    <text evidence="1">The sequence shown here is derived from an EMBL/GenBank/DDBJ whole genome shotgun (WGS) entry which is preliminary data.</text>
</comment>
<evidence type="ECO:0000313" key="2">
    <source>
        <dbReference type="Proteomes" id="UP001230649"/>
    </source>
</evidence>
<dbReference type="Proteomes" id="UP001230649">
    <property type="component" value="Unassembled WGS sequence"/>
</dbReference>
<reference evidence="1" key="1">
    <citation type="submission" date="2023-04" db="EMBL/GenBank/DDBJ databases">
        <title>Draft Genome sequencing of Naganishia species isolated from polar environments using Oxford Nanopore Technology.</title>
        <authorList>
            <person name="Leo P."/>
            <person name="Venkateswaran K."/>
        </authorList>
    </citation>
    <scope>NUCLEOTIDE SEQUENCE</scope>
    <source>
        <strain evidence="1">MNA-CCFEE 5262</strain>
    </source>
</reference>